<sequence length="65" mass="7356">ALDKYNMHAVVANELLTRKEQVVVVTSTEKITVLRDNSESANDVEDPLIKLLSERHTAYIEDSSR</sequence>
<keyword evidence="2" id="KW-1185">Reference proteome</keyword>
<dbReference type="Gene3D" id="3.40.50.10300">
    <property type="entry name" value="CoaB-like"/>
    <property type="match status" value="1"/>
</dbReference>
<reference evidence="1 2" key="1">
    <citation type="journal article" date="2018" name="Front. Plant Sci.">
        <title>Red Clover (Trifolium pratense) and Zigzag Clover (T. medium) - A Picture of Genomic Similarities and Differences.</title>
        <authorList>
            <person name="Dluhosova J."/>
            <person name="Istvanek J."/>
            <person name="Nedelnik J."/>
            <person name="Repkova J."/>
        </authorList>
    </citation>
    <scope>NUCLEOTIDE SEQUENCE [LARGE SCALE GENOMIC DNA]</scope>
    <source>
        <strain evidence="2">cv. 10/8</strain>
        <tissue evidence="1">Leaf</tissue>
    </source>
</reference>
<dbReference type="EMBL" id="LXQA010467449">
    <property type="protein sequence ID" value="MCI53694.1"/>
    <property type="molecule type" value="Genomic_DNA"/>
</dbReference>
<proteinExistence type="predicted"/>
<evidence type="ECO:0000313" key="1">
    <source>
        <dbReference type="EMBL" id="MCI53694.1"/>
    </source>
</evidence>
<protein>
    <submittedName>
        <fullName evidence="1">Phosphopantothenate-cysteine ligase 2-like</fullName>
    </submittedName>
</protein>
<organism evidence="1 2">
    <name type="scientific">Trifolium medium</name>
    <dbReference type="NCBI Taxonomy" id="97028"/>
    <lineage>
        <taxon>Eukaryota</taxon>
        <taxon>Viridiplantae</taxon>
        <taxon>Streptophyta</taxon>
        <taxon>Embryophyta</taxon>
        <taxon>Tracheophyta</taxon>
        <taxon>Spermatophyta</taxon>
        <taxon>Magnoliopsida</taxon>
        <taxon>eudicotyledons</taxon>
        <taxon>Gunneridae</taxon>
        <taxon>Pentapetalae</taxon>
        <taxon>rosids</taxon>
        <taxon>fabids</taxon>
        <taxon>Fabales</taxon>
        <taxon>Fabaceae</taxon>
        <taxon>Papilionoideae</taxon>
        <taxon>50 kb inversion clade</taxon>
        <taxon>NPAAA clade</taxon>
        <taxon>Hologalegina</taxon>
        <taxon>IRL clade</taxon>
        <taxon>Trifolieae</taxon>
        <taxon>Trifolium</taxon>
    </lineage>
</organism>
<accession>A0A392SZQ2</accession>
<feature type="non-terminal residue" evidence="1">
    <location>
        <position position="1"/>
    </location>
</feature>
<dbReference type="Proteomes" id="UP000265520">
    <property type="component" value="Unassembled WGS sequence"/>
</dbReference>
<keyword evidence="1" id="KW-0436">Ligase</keyword>
<dbReference type="InterPro" id="IPR035929">
    <property type="entry name" value="CoaB-like_sf"/>
</dbReference>
<evidence type="ECO:0000313" key="2">
    <source>
        <dbReference type="Proteomes" id="UP000265520"/>
    </source>
</evidence>
<name>A0A392SZQ2_9FABA</name>
<dbReference type="GO" id="GO:0016874">
    <property type="term" value="F:ligase activity"/>
    <property type="evidence" value="ECO:0007669"/>
    <property type="project" value="UniProtKB-KW"/>
</dbReference>
<dbReference type="AlphaFoldDB" id="A0A392SZQ2"/>
<comment type="caution">
    <text evidence="1">The sequence shown here is derived from an EMBL/GenBank/DDBJ whole genome shotgun (WGS) entry which is preliminary data.</text>
</comment>